<dbReference type="VEuPathDB" id="VectorBase:AMEM010964"/>
<organism evidence="1 2">
    <name type="scientific">Anopheles merus</name>
    <name type="common">Mosquito</name>
    <dbReference type="NCBI Taxonomy" id="30066"/>
    <lineage>
        <taxon>Eukaryota</taxon>
        <taxon>Metazoa</taxon>
        <taxon>Ecdysozoa</taxon>
        <taxon>Arthropoda</taxon>
        <taxon>Hexapoda</taxon>
        <taxon>Insecta</taxon>
        <taxon>Pterygota</taxon>
        <taxon>Neoptera</taxon>
        <taxon>Endopterygota</taxon>
        <taxon>Diptera</taxon>
        <taxon>Nematocera</taxon>
        <taxon>Culicoidea</taxon>
        <taxon>Culicidae</taxon>
        <taxon>Anophelinae</taxon>
        <taxon>Anopheles</taxon>
    </lineage>
</organism>
<keyword evidence="2" id="KW-1185">Reference proteome</keyword>
<proteinExistence type="predicted"/>
<dbReference type="AlphaFoldDB" id="A0A182V942"/>
<evidence type="ECO:0000313" key="1">
    <source>
        <dbReference type="EnsemblMetazoa" id="AMEM010964-PA"/>
    </source>
</evidence>
<protein>
    <submittedName>
        <fullName evidence="1">Uncharacterized protein</fullName>
    </submittedName>
</protein>
<accession>A0A182V942</accession>
<sequence length="119" mass="13105">MQFEMIVISVSVVLEIQHRAAMRTSNIVGVSIGNAIDRSRHYLPPHCAHLLAACPAAAILIAHTAPDAIEYTNPRTAWTLTAIAWTRTQTTSSYALARSSTCVGSGRHRFYNRLMRLGK</sequence>
<reference evidence="1" key="1">
    <citation type="submission" date="2020-05" db="UniProtKB">
        <authorList>
            <consortium name="EnsemblMetazoa"/>
        </authorList>
    </citation>
    <scope>IDENTIFICATION</scope>
    <source>
        <strain evidence="1">MAF</strain>
    </source>
</reference>
<dbReference type="Proteomes" id="UP000075903">
    <property type="component" value="Unassembled WGS sequence"/>
</dbReference>
<dbReference type="EnsemblMetazoa" id="AMEM010964-RA">
    <property type="protein sequence ID" value="AMEM010964-PA"/>
    <property type="gene ID" value="AMEM010964"/>
</dbReference>
<name>A0A182V942_ANOME</name>
<evidence type="ECO:0000313" key="2">
    <source>
        <dbReference type="Proteomes" id="UP000075903"/>
    </source>
</evidence>